<keyword evidence="2" id="KW-0472">Membrane</keyword>
<sequence length="123" mass="12419">MPPESTPAPAPEPAPQSPPDPAARRRGFRSGLLAWAAVCMIGGPTSCYAAVESEFDAAATGADSDPESFGALLTLGVLASVVLPIAMATVAAFRKDVKAAVLSAALLLWPLVAYALIVGAMAV</sequence>
<protein>
    <submittedName>
        <fullName evidence="3">Uncharacterized protein</fullName>
    </submittedName>
</protein>
<evidence type="ECO:0000256" key="2">
    <source>
        <dbReference type="SAM" id="Phobius"/>
    </source>
</evidence>
<keyword evidence="2" id="KW-0812">Transmembrane</keyword>
<feature type="transmembrane region" description="Helical" evidence="2">
    <location>
        <begin position="32"/>
        <end position="51"/>
    </location>
</feature>
<accession>A0A0C2G9E1</accession>
<proteinExistence type="predicted"/>
<evidence type="ECO:0000256" key="1">
    <source>
        <dbReference type="SAM" id="MobiDB-lite"/>
    </source>
</evidence>
<name>A0A0C2G9E1_9ACTN</name>
<keyword evidence="2" id="KW-1133">Transmembrane helix</keyword>
<feature type="transmembrane region" description="Helical" evidence="2">
    <location>
        <begin position="100"/>
        <end position="122"/>
    </location>
</feature>
<feature type="transmembrane region" description="Helical" evidence="2">
    <location>
        <begin position="71"/>
        <end position="93"/>
    </location>
</feature>
<gene>
    <name evidence="3" type="ORF">LP52_03795</name>
</gene>
<dbReference type="Proteomes" id="UP000031675">
    <property type="component" value="Unassembled WGS sequence"/>
</dbReference>
<feature type="region of interest" description="Disordered" evidence="1">
    <location>
        <begin position="1"/>
        <end position="25"/>
    </location>
</feature>
<evidence type="ECO:0000313" key="3">
    <source>
        <dbReference type="EMBL" id="KII00064.1"/>
    </source>
</evidence>
<evidence type="ECO:0000313" key="4">
    <source>
        <dbReference type="Proteomes" id="UP000031675"/>
    </source>
</evidence>
<organism evidence="3 4">
    <name type="scientific">Streptomonospora alba</name>
    <dbReference type="NCBI Taxonomy" id="183763"/>
    <lineage>
        <taxon>Bacteria</taxon>
        <taxon>Bacillati</taxon>
        <taxon>Actinomycetota</taxon>
        <taxon>Actinomycetes</taxon>
        <taxon>Streptosporangiales</taxon>
        <taxon>Nocardiopsidaceae</taxon>
        <taxon>Streptomonospora</taxon>
    </lineage>
</organism>
<dbReference type="EMBL" id="JROO01000006">
    <property type="protein sequence ID" value="KII00064.1"/>
    <property type="molecule type" value="Genomic_DNA"/>
</dbReference>
<keyword evidence="4" id="KW-1185">Reference proteome</keyword>
<dbReference type="OrthoDB" id="10008103at2"/>
<feature type="compositionally biased region" description="Pro residues" evidence="1">
    <location>
        <begin position="1"/>
        <end position="21"/>
    </location>
</feature>
<reference evidence="4" key="1">
    <citation type="journal article" date="2015" name="Chem. Biol.">
        <title>Structure, bioactivity, and resistance mechanism of streptomonomicin, an unusual lasso Peptide from an understudied halophilic actinomycete.</title>
        <authorList>
            <person name="Metelev M."/>
            <person name="Tietz J.I."/>
            <person name="Melby J.O."/>
            <person name="Blair P.M."/>
            <person name="Zhu L."/>
            <person name="Livnat I."/>
            <person name="Severinov K."/>
            <person name="Mitchell D.A."/>
        </authorList>
    </citation>
    <scope>NUCLEOTIDE SEQUENCE [LARGE SCALE GENOMIC DNA]</scope>
    <source>
        <strain evidence="4">YIM 90003</strain>
    </source>
</reference>
<dbReference type="RefSeq" id="WP_040270750.1">
    <property type="nucleotide sequence ID" value="NZ_JROO01000006.1"/>
</dbReference>
<comment type="caution">
    <text evidence="3">The sequence shown here is derived from an EMBL/GenBank/DDBJ whole genome shotgun (WGS) entry which is preliminary data.</text>
</comment>
<dbReference type="AlphaFoldDB" id="A0A0C2G9E1"/>